<proteinExistence type="predicted"/>
<sequence>MSKTLQPKKLVKERLVKLFEDRDIFEQLVKDNHISLTATNTMNLTPRTKSEYYREALMSIKNIIYGGQYKLSDYLSESLLVGPLPGRKLYREMAESH</sequence>
<keyword evidence="2" id="KW-1185">Reference proteome</keyword>
<protein>
    <submittedName>
        <fullName evidence="1">Uncharacterized protein</fullName>
    </submittedName>
</protein>
<dbReference type="OrthoDB" id="10285535at2759"/>
<reference evidence="2" key="1">
    <citation type="submission" date="2013-05" db="EMBL/GenBank/DDBJ databases">
        <title>The Genome sequence of Mucor circinelloides f. circinelloides 1006PhL.</title>
        <authorList>
            <consortium name="The Broad Institute Genomics Platform"/>
            <person name="Cuomo C."/>
            <person name="Earl A."/>
            <person name="Findley K."/>
            <person name="Lee S.C."/>
            <person name="Walker B."/>
            <person name="Young S."/>
            <person name="Zeng Q."/>
            <person name="Gargeya S."/>
            <person name="Fitzgerald M."/>
            <person name="Haas B."/>
            <person name="Abouelleil A."/>
            <person name="Allen A.W."/>
            <person name="Alvarado L."/>
            <person name="Arachchi H.M."/>
            <person name="Berlin A.M."/>
            <person name="Chapman S.B."/>
            <person name="Gainer-Dewar J."/>
            <person name="Goldberg J."/>
            <person name="Griggs A."/>
            <person name="Gujja S."/>
            <person name="Hansen M."/>
            <person name="Howarth C."/>
            <person name="Imamovic A."/>
            <person name="Ireland A."/>
            <person name="Larimer J."/>
            <person name="McCowan C."/>
            <person name="Murphy C."/>
            <person name="Pearson M."/>
            <person name="Poon T.W."/>
            <person name="Priest M."/>
            <person name="Roberts A."/>
            <person name="Saif S."/>
            <person name="Shea T."/>
            <person name="Sisk P."/>
            <person name="Sykes S."/>
            <person name="Wortman J."/>
            <person name="Nusbaum C."/>
            <person name="Birren B."/>
        </authorList>
    </citation>
    <scope>NUCLEOTIDE SEQUENCE [LARGE SCALE GENOMIC DNA]</scope>
    <source>
        <strain evidence="2">1006PhL</strain>
    </source>
</reference>
<accession>S2JG61</accession>
<dbReference type="AlphaFoldDB" id="S2JG61"/>
<evidence type="ECO:0000313" key="1">
    <source>
        <dbReference type="EMBL" id="EPB89296.1"/>
    </source>
</evidence>
<dbReference type="EMBL" id="KE123937">
    <property type="protein sequence ID" value="EPB89296.1"/>
    <property type="molecule type" value="Genomic_DNA"/>
</dbReference>
<organism evidence="1 2">
    <name type="scientific">Mucor circinelloides f. circinelloides (strain 1006PhL)</name>
    <name type="common">Mucormycosis agent</name>
    <name type="synonym">Calyptromyces circinelloides</name>
    <dbReference type="NCBI Taxonomy" id="1220926"/>
    <lineage>
        <taxon>Eukaryota</taxon>
        <taxon>Fungi</taxon>
        <taxon>Fungi incertae sedis</taxon>
        <taxon>Mucoromycota</taxon>
        <taxon>Mucoromycotina</taxon>
        <taxon>Mucoromycetes</taxon>
        <taxon>Mucorales</taxon>
        <taxon>Mucorineae</taxon>
        <taxon>Mucoraceae</taxon>
        <taxon>Mucor</taxon>
    </lineage>
</organism>
<evidence type="ECO:0000313" key="2">
    <source>
        <dbReference type="Proteomes" id="UP000014254"/>
    </source>
</evidence>
<gene>
    <name evidence="1" type="ORF">HMPREF1544_03921</name>
</gene>
<name>S2JG61_MUCC1</name>
<dbReference type="InParanoid" id="S2JG61"/>
<dbReference type="Proteomes" id="UP000014254">
    <property type="component" value="Unassembled WGS sequence"/>
</dbReference>
<dbReference type="VEuPathDB" id="FungiDB:HMPREF1544_03921"/>